<gene>
    <name evidence="1" type="ORF">MLD38_035252</name>
</gene>
<proteinExistence type="predicted"/>
<accession>A0ACB9MC93</accession>
<evidence type="ECO:0000313" key="1">
    <source>
        <dbReference type="EMBL" id="KAI4321928.1"/>
    </source>
</evidence>
<dbReference type="EMBL" id="CM042889">
    <property type="protein sequence ID" value="KAI4321928.1"/>
    <property type="molecule type" value="Genomic_DNA"/>
</dbReference>
<keyword evidence="2" id="KW-1185">Reference proteome</keyword>
<sequence>MGTGWGVLGVGKRPEEGWEIGNRGADVCSQDLGVCWSRHGAAGVRGRREAPECPPPGRVRCGSAGTELGVRFHWFEAGLVHCFRTAGSLLWGGREYRADVGTKLMMVAGSVGCGLPGFEEDRGGSRCGFAAEMSGRCWMRSAGHGCHGMLDREGNGPR</sequence>
<reference evidence="2" key="1">
    <citation type="journal article" date="2023" name="Front. Plant Sci.">
        <title>Chromosomal-level genome assembly of Melastoma candidum provides insights into trichome evolution.</title>
        <authorList>
            <person name="Zhong Y."/>
            <person name="Wu W."/>
            <person name="Sun C."/>
            <person name="Zou P."/>
            <person name="Liu Y."/>
            <person name="Dai S."/>
            <person name="Zhou R."/>
        </authorList>
    </citation>
    <scope>NUCLEOTIDE SEQUENCE [LARGE SCALE GENOMIC DNA]</scope>
</reference>
<dbReference type="Proteomes" id="UP001057402">
    <property type="component" value="Chromosome 10"/>
</dbReference>
<evidence type="ECO:0000313" key="2">
    <source>
        <dbReference type="Proteomes" id="UP001057402"/>
    </source>
</evidence>
<comment type="caution">
    <text evidence="1">The sequence shown here is derived from an EMBL/GenBank/DDBJ whole genome shotgun (WGS) entry which is preliminary data.</text>
</comment>
<protein>
    <submittedName>
        <fullName evidence="1">Uncharacterized protein</fullName>
    </submittedName>
</protein>
<organism evidence="1 2">
    <name type="scientific">Melastoma candidum</name>
    <dbReference type="NCBI Taxonomy" id="119954"/>
    <lineage>
        <taxon>Eukaryota</taxon>
        <taxon>Viridiplantae</taxon>
        <taxon>Streptophyta</taxon>
        <taxon>Embryophyta</taxon>
        <taxon>Tracheophyta</taxon>
        <taxon>Spermatophyta</taxon>
        <taxon>Magnoliopsida</taxon>
        <taxon>eudicotyledons</taxon>
        <taxon>Gunneridae</taxon>
        <taxon>Pentapetalae</taxon>
        <taxon>rosids</taxon>
        <taxon>malvids</taxon>
        <taxon>Myrtales</taxon>
        <taxon>Melastomataceae</taxon>
        <taxon>Melastomatoideae</taxon>
        <taxon>Melastomateae</taxon>
        <taxon>Melastoma</taxon>
    </lineage>
</organism>
<name>A0ACB9MC93_9MYRT</name>